<dbReference type="PANTHER" id="PTHR33619:SF3">
    <property type="entry name" value="POLYSACCHARIDE EXPORT PROTEIN GFCE-RELATED"/>
    <property type="match status" value="1"/>
</dbReference>
<dbReference type="GO" id="GO:0015159">
    <property type="term" value="F:polysaccharide transmembrane transporter activity"/>
    <property type="evidence" value="ECO:0007669"/>
    <property type="project" value="InterPro"/>
</dbReference>
<accession>A0A502F2L5</accession>
<dbReference type="Gene3D" id="3.10.560.10">
    <property type="entry name" value="Outer membrane lipoprotein wza domain like"/>
    <property type="match status" value="1"/>
</dbReference>
<keyword evidence="1" id="KW-0732">Signal</keyword>
<sequence length="479" mass="50714">MPTSGLEVVSREAGADGYWSRILLPAICAAALLLGPAPSARAQPRSLQAAPPAAVEAAGVTRLVVGDKLRVNVFERLADSEDRWANQQRPSRPDTSFYLHQGLSGEFVVRSDGRISVPLLGTFAAAGRDLGELGADITAAFERLIGRRGSASVDLAARQPIYVLGAVRTPGPYPYEAGLTPLHAIALAGGLRVQEIDRGAAVEAVRELGRSEISTRRLQITLAKAAVLRAEQLGEPPAVPAELAQLVGHAPAEALLAEAVAAREPLIRARQERDRAITAAIESAGKSLKATRDRLAPVRANVAQRRARLEGIQALYQNGNAHRVTLAQAQSELAEASDREAGIQTTMAEAERQLTTLELERTRMLGEIVAATEADLATLTREIDDLSGNLASGLRVGSLFRTVLDVPDGEMPLRFEVVRKSQGGAEVLLATPTMTLEPGDLVRLLDAPGPPPRTAAVPERAGPPARLTGLLGTAPLTPR</sequence>
<dbReference type="InterPro" id="IPR049712">
    <property type="entry name" value="Poly_export"/>
</dbReference>
<comment type="caution">
    <text evidence="5">The sequence shown here is derived from an EMBL/GenBank/DDBJ whole genome shotgun (WGS) entry which is preliminary data.</text>
</comment>
<evidence type="ECO:0000256" key="2">
    <source>
        <dbReference type="SAM" id="Coils"/>
    </source>
</evidence>
<dbReference type="InterPro" id="IPR003715">
    <property type="entry name" value="Poly_export_N"/>
</dbReference>
<evidence type="ECO:0000256" key="1">
    <source>
        <dbReference type="ARBA" id="ARBA00022729"/>
    </source>
</evidence>
<evidence type="ECO:0000313" key="5">
    <source>
        <dbReference type="EMBL" id="TPG44263.1"/>
    </source>
</evidence>
<dbReference type="EMBL" id="RCZP01000055">
    <property type="protein sequence ID" value="TPG44263.1"/>
    <property type="molecule type" value="Genomic_DNA"/>
</dbReference>
<feature type="coiled-coil region" evidence="2">
    <location>
        <begin position="333"/>
        <end position="389"/>
    </location>
</feature>
<feature type="domain" description="Polysaccharide export protein N-terminal" evidence="4">
    <location>
        <begin position="61"/>
        <end position="145"/>
    </location>
</feature>
<dbReference type="OrthoDB" id="197007at2"/>
<name>A0A502F2L5_9PROT</name>
<dbReference type="Gene3D" id="3.30.1950.10">
    <property type="entry name" value="wza like domain"/>
    <property type="match status" value="1"/>
</dbReference>
<gene>
    <name evidence="5" type="ORF">EAH89_27580</name>
</gene>
<keyword evidence="2" id="KW-0175">Coiled coil</keyword>
<dbReference type="RefSeq" id="WP_140886935.1">
    <property type="nucleotide sequence ID" value="NZ_RCZP01000055.1"/>
</dbReference>
<protein>
    <recommendedName>
        <fullName evidence="4">Polysaccharide export protein N-terminal domain-containing protein</fullName>
    </recommendedName>
</protein>
<dbReference type="Proteomes" id="UP000317078">
    <property type="component" value="Unassembled WGS sequence"/>
</dbReference>
<proteinExistence type="predicted"/>
<dbReference type="PANTHER" id="PTHR33619">
    <property type="entry name" value="POLYSACCHARIDE EXPORT PROTEIN GFCE-RELATED"/>
    <property type="match status" value="1"/>
</dbReference>
<evidence type="ECO:0000259" key="4">
    <source>
        <dbReference type="Pfam" id="PF02563"/>
    </source>
</evidence>
<feature type="compositionally biased region" description="Low complexity" evidence="3">
    <location>
        <begin position="465"/>
        <end position="479"/>
    </location>
</feature>
<keyword evidence="6" id="KW-1185">Reference proteome</keyword>
<dbReference type="Pfam" id="PF02563">
    <property type="entry name" value="Poly_export"/>
    <property type="match status" value="1"/>
</dbReference>
<reference evidence="5 6" key="1">
    <citation type="journal article" date="2019" name="Environ. Microbiol.">
        <title>Species interactions and distinct microbial communities in high Arctic permafrost affected cryosols are associated with the CH4 and CO2 gas fluxes.</title>
        <authorList>
            <person name="Altshuler I."/>
            <person name="Hamel J."/>
            <person name="Turney S."/>
            <person name="Magnuson E."/>
            <person name="Levesque R."/>
            <person name="Greer C."/>
            <person name="Whyte L.G."/>
        </authorList>
    </citation>
    <scope>NUCLEOTIDE SEQUENCE [LARGE SCALE GENOMIC DNA]</scope>
    <source>
        <strain evidence="5 6">S9.3B</strain>
    </source>
</reference>
<evidence type="ECO:0000313" key="6">
    <source>
        <dbReference type="Proteomes" id="UP000317078"/>
    </source>
</evidence>
<evidence type="ECO:0000256" key="3">
    <source>
        <dbReference type="SAM" id="MobiDB-lite"/>
    </source>
</evidence>
<organism evidence="5 6">
    <name type="scientific">Muricoccus nepalensis</name>
    <dbReference type="NCBI Taxonomy" id="1854500"/>
    <lineage>
        <taxon>Bacteria</taxon>
        <taxon>Pseudomonadati</taxon>
        <taxon>Pseudomonadota</taxon>
        <taxon>Alphaproteobacteria</taxon>
        <taxon>Acetobacterales</taxon>
        <taxon>Roseomonadaceae</taxon>
        <taxon>Muricoccus</taxon>
    </lineage>
</organism>
<dbReference type="AlphaFoldDB" id="A0A502F2L5"/>
<feature type="region of interest" description="Disordered" evidence="3">
    <location>
        <begin position="447"/>
        <end position="479"/>
    </location>
</feature>